<protein>
    <recommendedName>
        <fullName evidence="7">Amino acid transporter</fullName>
    </recommendedName>
</protein>
<evidence type="ECO:0000256" key="3">
    <source>
        <dbReference type="ARBA" id="ARBA00022448"/>
    </source>
</evidence>
<dbReference type="GO" id="GO:0015501">
    <property type="term" value="F:glutamate:sodium symporter activity"/>
    <property type="evidence" value="ECO:0007669"/>
    <property type="project" value="TreeGrafter"/>
</dbReference>
<keyword evidence="6 7" id="KW-0472">Membrane</keyword>
<dbReference type="WBParaSite" id="ACRNAN_scaffold816.g31731.t1">
    <property type="protein sequence ID" value="ACRNAN_scaffold816.g31731.t1"/>
    <property type="gene ID" value="ACRNAN_scaffold816.g31731"/>
</dbReference>
<keyword evidence="8" id="KW-0732">Signal</keyword>
<proteinExistence type="inferred from homology"/>
<reference evidence="10" key="1">
    <citation type="submission" date="2022-11" db="UniProtKB">
        <authorList>
            <consortium name="WormBaseParasite"/>
        </authorList>
    </citation>
    <scope>IDENTIFICATION</scope>
</reference>
<name>A0A914EJE7_9BILA</name>
<dbReference type="SUPFAM" id="SSF118215">
    <property type="entry name" value="Proton glutamate symport protein"/>
    <property type="match status" value="1"/>
</dbReference>
<evidence type="ECO:0000313" key="9">
    <source>
        <dbReference type="Proteomes" id="UP000887540"/>
    </source>
</evidence>
<evidence type="ECO:0000256" key="2">
    <source>
        <dbReference type="ARBA" id="ARBA00006148"/>
    </source>
</evidence>
<comment type="similarity">
    <text evidence="2 7">Belongs to the dicarboxylate/amino acid:cation symporter (DAACS) (TC 2.A.23) family.</text>
</comment>
<dbReference type="GO" id="GO:0005313">
    <property type="term" value="F:L-glutamate transmembrane transporter activity"/>
    <property type="evidence" value="ECO:0007669"/>
    <property type="project" value="TreeGrafter"/>
</dbReference>
<comment type="subcellular location">
    <subcellularLocation>
        <location evidence="1 7">Membrane</location>
        <topology evidence="1 7">Multi-pass membrane protein</topology>
    </subcellularLocation>
</comment>
<feature type="chain" id="PRO_5037157071" description="Amino acid transporter" evidence="8">
    <location>
        <begin position="17"/>
        <end position="183"/>
    </location>
</feature>
<dbReference type="Pfam" id="PF00375">
    <property type="entry name" value="SDF"/>
    <property type="match status" value="1"/>
</dbReference>
<sequence>MMILPLIISSLISGLAQLDAKQSGRMGSLAILYYISTTVLAVITGIILVLLIHPGDPSIKDDLGTGTEGKNVSTVDTFLDLLRNMFPENIVRATFQQVQTKYVKVRPKLLKKNDTEALRLLASGSLDYLKPTVEFTEGMNVLVRLSLTLHGSITVFPIIYFCMDASRRTLFIPTSNVYFYLRI</sequence>
<dbReference type="AlphaFoldDB" id="A0A914EJE7"/>
<dbReference type="InterPro" id="IPR001991">
    <property type="entry name" value="Na-dicarboxylate_symporter"/>
</dbReference>
<dbReference type="Proteomes" id="UP000887540">
    <property type="component" value="Unplaced"/>
</dbReference>
<keyword evidence="9" id="KW-1185">Reference proteome</keyword>
<comment type="caution">
    <text evidence="7">Lacks conserved residue(s) required for the propagation of feature annotation.</text>
</comment>
<evidence type="ECO:0000256" key="5">
    <source>
        <dbReference type="ARBA" id="ARBA00022989"/>
    </source>
</evidence>
<dbReference type="GO" id="GO:0015175">
    <property type="term" value="F:neutral L-amino acid transmembrane transporter activity"/>
    <property type="evidence" value="ECO:0007669"/>
    <property type="project" value="TreeGrafter"/>
</dbReference>
<keyword evidence="5 7" id="KW-1133">Transmembrane helix</keyword>
<dbReference type="Gene3D" id="1.10.3860.10">
    <property type="entry name" value="Sodium:dicarboxylate symporter"/>
    <property type="match status" value="1"/>
</dbReference>
<evidence type="ECO:0000256" key="8">
    <source>
        <dbReference type="SAM" id="SignalP"/>
    </source>
</evidence>
<dbReference type="InterPro" id="IPR036458">
    <property type="entry name" value="Na:dicarbo_symporter_sf"/>
</dbReference>
<dbReference type="PANTHER" id="PTHR11958">
    <property type="entry name" value="SODIUM/DICARBOXYLATE SYMPORTER-RELATED"/>
    <property type="match status" value="1"/>
</dbReference>
<evidence type="ECO:0000313" key="10">
    <source>
        <dbReference type="WBParaSite" id="ACRNAN_scaffold816.g31731.t1"/>
    </source>
</evidence>
<dbReference type="GO" id="GO:0005886">
    <property type="term" value="C:plasma membrane"/>
    <property type="evidence" value="ECO:0007669"/>
    <property type="project" value="TreeGrafter"/>
</dbReference>
<evidence type="ECO:0000256" key="1">
    <source>
        <dbReference type="ARBA" id="ARBA00004141"/>
    </source>
</evidence>
<feature type="transmembrane region" description="Helical" evidence="7">
    <location>
        <begin position="30"/>
        <end position="52"/>
    </location>
</feature>
<feature type="signal peptide" evidence="8">
    <location>
        <begin position="1"/>
        <end position="16"/>
    </location>
</feature>
<dbReference type="PANTHER" id="PTHR11958:SF110">
    <property type="entry name" value="EXCITATORY AMINO ACID TRANSPORTER"/>
    <property type="match status" value="1"/>
</dbReference>
<evidence type="ECO:0000256" key="6">
    <source>
        <dbReference type="ARBA" id="ARBA00023136"/>
    </source>
</evidence>
<organism evidence="9 10">
    <name type="scientific">Acrobeloides nanus</name>
    <dbReference type="NCBI Taxonomy" id="290746"/>
    <lineage>
        <taxon>Eukaryota</taxon>
        <taxon>Metazoa</taxon>
        <taxon>Ecdysozoa</taxon>
        <taxon>Nematoda</taxon>
        <taxon>Chromadorea</taxon>
        <taxon>Rhabditida</taxon>
        <taxon>Tylenchina</taxon>
        <taxon>Cephalobomorpha</taxon>
        <taxon>Cephaloboidea</taxon>
        <taxon>Cephalobidae</taxon>
        <taxon>Acrobeloides</taxon>
    </lineage>
</organism>
<accession>A0A914EJE7</accession>
<evidence type="ECO:0000256" key="7">
    <source>
        <dbReference type="RuleBase" id="RU361216"/>
    </source>
</evidence>
<keyword evidence="4 7" id="KW-0812">Transmembrane</keyword>
<keyword evidence="7" id="KW-0769">Symport</keyword>
<evidence type="ECO:0000256" key="4">
    <source>
        <dbReference type="ARBA" id="ARBA00022692"/>
    </source>
</evidence>
<keyword evidence="3 7" id="KW-0813">Transport</keyword>
<dbReference type="InterPro" id="IPR050746">
    <property type="entry name" value="DAACS"/>
</dbReference>